<keyword evidence="3" id="KW-0315">Glutamine amidotransferase</keyword>
<dbReference type="Proteomes" id="UP000197090">
    <property type="component" value="Unassembled WGS sequence"/>
</dbReference>
<dbReference type="CDD" id="cd03134">
    <property type="entry name" value="GATase1_PfpI_like"/>
    <property type="match status" value="1"/>
</dbReference>
<evidence type="ECO:0000313" key="3">
    <source>
        <dbReference type="EMBL" id="OWQ75878.1"/>
    </source>
</evidence>
<evidence type="ECO:0000313" key="9">
    <source>
        <dbReference type="Proteomes" id="UP000515598"/>
    </source>
</evidence>
<dbReference type="RefSeq" id="WP_005415602.1">
    <property type="nucleotide sequence ID" value="NZ_CABMJM010000065.1"/>
</dbReference>
<dbReference type="Proteomes" id="UP000515598">
    <property type="component" value="Chromosome"/>
</dbReference>
<evidence type="ECO:0000313" key="6">
    <source>
        <dbReference type="EMBL" id="QNG78419.1"/>
    </source>
</evidence>
<dbReference type="EMBL" id="NJGC01000001">
    <property type="protein sequence ID" value="PAM74563.1"/>
    <property type="molecule type" value="Genomic_DNA"/>
</dbReference>
<dbReference type="NCBIfam" id="TIGR01382">
    <property type="entry name" value="PfpI"/>
    <property type="match status" value="1"/>
</dbReference>
<dbReference type="EMBL" id="CP060025">
    <property type="protein sequence ID" value="QNG78354.1"/>
    <property type="molecule type" value="Genomic_DNA"/>
</dbReference>
<evidence type="ECO:0000259" key="2">
    <source>
        <dbReference type="Pfam" id="PF01965"/>
    </source>
</evidence>
<gene>
    <name evidence="3" type="ORF">CEE63_07635</name>
    <name evidence="4" type="ORF">CEK00_00275</name>
    <name evidence="5" type="ORF">GPNADHDJ_02570</name>
    <name evidence="6" type="ORF">GPNADHDJ_02635</name>
</gene>
<name>A0A0M1E5V4_STEMA</name>
<accession>A0A0M1E5V4</accession>
<protein>
    <submittedName>
        <fullName evidence="3 5">Glutamine amidotransferase</fullName>
    </submittedName>
</protein>
<evidence type="ECO:0000313" key="4">
    <source>
        <dbReference type="EMBL" id="PAM74563.1"/>
    </source>
</evidence>
<dbReference type="InterPro" id="IPR029062">
    <property type="entry name" value="Class_I_gatase-like"/>
</dbReference>
<dbReference type="AlphaFoldDB" id="A0A0M1E5V4"/>
<keyword evidence="3" id="KW-0808">Transferase</keyword>
<evidence type="ECO:0000313" key="5">
    <source>
        <dbReference type="EMBL" id="QNG78354.1"/>
    </source>
</evidence>
<dbReference type="InterPro" id="IPR002818">
    <property type="entry name" value="DJ-1/PfpI"/>
</dbReference>
<dbReference type="Proteomes" id="UP000216433">
    <property type="component" value="Unassembled WGS sequence"/>
</dbReference>
<feature type="domain" description="DJ-1/PfpI" evidence="2">
    <location>
        <begin position="8"/>
        <end position="176"/>
    </location>
</feature>
<reference evidence="3 7" key="2">
    <citation type="submission" date="2017-06" db="EMBL/GenBank/DDBJ databases">
        <authorList>
            <person name="Kim H.J."/>
            <person name="Triplett B.A."/>
        </authorList>
    </citation>
    <scope>NUCLEOTIDE SEQUENCE [LARGE SCALE GENOMIC DNA]</scope>
    <source>
        <strain evidence="3 7">594</strain>
    </source>
</reference>
<evidence type="ECO:0000313" key="8">
    <source>
        <dbReference type="Proteomes" id="UP000216433"/>
    </source>
</evidence>
<dbReference type="EMBL" id="CP060025">
    <property type="protein sequence ID" value="QNG78419.1"/>
    <property type="molecule type" value="Genomic_DNA"/>
</dbReference>
<dbReference type="PANTHER" id="PTHR42733">
    <property type="entry name" value="DJ-1 PROTEIN"/>
    <property type="match status" value="1"/>
</dbReference>
<sequence length="180" mass="19115">MAERLKGKQIAILATHGFEQSELTEPKRLLEAEGARVSVVSPAKEATIKGWKEKNWGDAVAVDIPLDEADPAGFDALVLPGGVINPDTLRTDDAVLSFIRSVDEAGKPVAAICHGPWLLINSGLADGRELTSWPSLQQDLANAGANWRDAEVVVDGNVITSRKPDDIPAFSEAVVKALAA</sequence>
<reference evidence="5 9" key="3">
    <citation type="submission" date="2020-08" db="EMBL/GenBank/DDBJ databases">
        <title>Phenotypic and transcriptomic analysis of seven clinical Stenotrophomonas maltophilia isolates identify a small set of shared and commonly regulated genes involved in biofilm lifestyle.</title>
        <authorList>
            <person name="Alio I."/>
            <person name="Gudzuhn M."/>
            <person name="Streit W."/>
        </authorList>
    </citation>
    <scope>NUCLEOTIDE SEQUENCE [LARGE SCALE GENOMIC DNA]</scope>
    <source>
        <strain evidence="5 9">UHH_SKK55</strain>
    </source>
</reference>
<dbReference type="PROSITE" id="PS51276">
    <property type="entry name" value="PEPTIDASE_C56_PFPI"/>
    <property type="match status" value="1"/>
</dbReference>
<dbReference type="EMBL" id="NIVX01000051">
    <property type="protein sequence ID" value="OWQ75878.1"/>
    <property type="molecule type" value="Genomic_DNA"/>
</dbReference>
<evidence type="ECO:0000313" key="7">
    <source>
        <dbReference type="Proteomes" id="UP000197090"/>
    </source>
</evidence>
<reference evidence="4 8" key="1">
    <citation type="submission" date="2017-06" db="EMBL/GenBank/DDBJ databases">
        <title>Genome sequencing and assembly of Stenotrophomonas maltophilia DF07.</title>
        <authorList>
            <person name="Iyer R."/>
        </authorList>
    </citation>
    <scope>NUCLEOTIDE SEQUENCE [LARGE SCALE GENOMIC DNA]</scope>
    <source>
        <strain evidence="4 8">DF07</strain>
    </source>
</reference>
<evidence type="ECO:0000256" key="1">
    <source>
        <dbReference type="ARBA" id="ARBA00008542"/>
    </source>
</evidence>
<dbReference type="PANTHER" id="PTHR42733:SF12">
    <property type="entry name" value="PROTEINASE"/>
    <property type="match status" value="1"/>
</dbReference>
<dbReference type="GO" id="GO:0016740">
    <property type="term" value="F:transferase activity"/>
    <property type="evidence" value="ECO:0007669"/>
    <property type="project" value="UniProtKB-KW"/>
</dbReference>
<comment type="similarity">
    <text evidence="1">Belongs to the peptidase C56 family.</text>
</comment>
<dbReference type="SUPFAM" id="SSF52317">
    <property type="entry name" value="Class I glutamine amidotransferase-like"/>
    <property type="match status" value="1"/>
</dbReference>
<proteinExistence type="inferred from homology"/>
<organism evidence="3 7">
    <name type="scientific">Stenotrophomonas maltophilia</name>
    <name type="common">Pseudomonas maltophilia</name>
    <name type="synonym">Xanthomonas maltophilia</name>
    <dbReference type="NCBI Taxonomy" id="40324"/>
    <lineage>
        <taxon>Bacteria</taxon>
        <taxon>Pseudomonadati</taxon>
        <taxon>Pseudomonadota</taxon>
        <taxon>Gammaproteobacteria</taxon>
        <taxon>Lysobacterales</taxon>
        <taxon>Lysobacteraceae</taxon>
        <taxon>Stenotrophomonas</taxon>
        <taxon>Stenotrophomonas maltophilia group</taxon>
    </lineage>
</organism>
<dbReference type="InterPro" id="IPR006286">
    <property type="entry name" value="C56_PfpI-like"/>
</dbReference>
<dbReference type="Pfam" id="PF01965">
    <property type="entry name" value="DJ-1_PfpI"/>
    <property type="match status" value="1"/>
</dbReference>
<dbReference type="Gene3D" id="3.40.50.880">
    <property type="match status" value="1"/>
</dbReference>